<dbReference type="AlphaFoldDB" id="A0A915HYH8"/>
<protein>
    <submittedName>
        <fullName evidence="2">Uncharacterized protein</fullName>
    </submittedName>
</protein>
<dbReference type="WBParaSite" id="nRc.2.0.1.t06483-RA">
    <property type="protein sequence ID" value="nRc.2.0.1.t06483-RA"/>
    <property type="gene ID" value="nRc.2.0.1.g06483"/>
</dbReference>
<dbReference type="Proteomes" id="UP000887565">
    <property type="component" value="Unplaced"/>
</dbReference>
<evidence type="ECO:0000313" key="1">
    <source>
        <dbReference type="Proteomes" id="UP000887565"/>
    </source>
</evidence>
<reference evidence="2" key="1">
    <citation type="submission" date="2022-11" db="UniProtKB">
        <authorList>
            <consortium name="WormBaseParasite"/>
        </authorList>
    </citation>
    <scope>IDENTIFICATION</scope>
</reference>
<name>A0A915HYH8_ROMCU</name>
<evidence type="ECO:0000313" key="2">
    <source>
        <dbReference type="WBParaSite" id="nRc.2.0.1.t06483-RA"/>
    </source>
</evidence>
<proteinExistence type="predicted"/>
<accession>A0A915HYH8</accession>
<keyword evidence="1" id="KW-1185">Reference proteome</keyword>
<sequence length="355" mass="39652">MPAIICPSAPAISQILPPRTATQVDNDQTVARTDSLDSFINIDPPQAPAATRTSANNHRSSLAIANANQVHNFLIEARDALDQLSTAAAQITNNIPTVQTIDQIISAISNQFQAQQLPVQLEIQEQVKSTNAGFAALAEQMQQFISTTTPAATARNPPTPRPRLVTSPFHGEERRDIYIPNKTLHETEPVQTFGQPPIHIKPKATFTDTLYNNKFSRTARGEEEGSRSKHQRRLQPAANPFGFLDYLPDNYYDHPQPQYKLLITSHSEEDSRVKTIVDNMHLLTIDGAETNKHLLHFFISLENEFGYDASNHVKMSALCRLTPDTPSNMIQDMMRYKGQKFPHVPISPRLQSDDS</sequence>
<organism evidence="1 2">
    <name type="scientific">Romanomermis culicivorax</name>
    <name type="common">Nematode worm</name>
    <dbReference type="NCBI Taxonomy" id="13658"/>
    <lineage>
        <taxon>Eukaryota</taxon>
        <taxon>Metazoa</taxon>
        <taxon>Ecdysozoa</taxon>
        <taxon>Nematoda</taxon>
        <taxon>Enoplea</taxon>
        <taxon>Dorylaimia</taxon>
        <taxon>Mermithida</taxon>
        <taxon>Mermithoidea</taxon>
        <taxon>Mermithidae</taxon>
        <taxon>Romanomermis</taxon>
    </lineage>
</organism>